<dbReference type="SMART" id="SM00100">
    <property type="entry name" value="cNMP"/>
    <property type="match status" value="1"/>
</dbReference>
<dbReference type="PANTHER" id="PTHR48105">
    <property type="entry name" value="THIOREDOXIN REDUCTASE 1-RELATED-RELATED"/>
    <property type="match status" value="1"/>
</dbReference>
<dbReference type="GO" id="GO:0016491">
    <property type="term" value="F:oxidoreductase activity"/>
    <property type="evidence" value="ECO:0007669"/>
    <property type="project" value="UniProtKB-KW"/>
</dbReference>
<evidence type="ECO:0000256" key="1">
    <source>
        <dbReference type="ARBA" id="ARBA00022630"/>
    </source>
</evidence>
<dbReference type="InterPro" id="IPR014710">
    <property type="entry name" value="RmlC-like_jellyroll"/>
</dbReference>
<dbReference type="Gene3D" id="2.60.120.10">
    <property type="entry name" value="Jelly Rolls"/>
    <property type="match status" value="1"/>
</dbReference>
<comment type="caution">
    <text evidence="4">The sequence shown here is derived from an EMBL/GenBank/DDBJ whole genome shotgun (WGS) entry which is preliminary data.</text>
</comment>
<dbReference type="InterPro" id="IPR018490">
    <property type="entry name" value="cNMP-bd_dom_sf"/>
</dbReference>
<dbReference type="InterPro" id="IPR050097">
    <property type="entry name" value="Ferredoxin-NADP_redctase_2"/>
</dbReference>
<dbReference type="Pfam" id="PF00027">
    <property type="entry name" value="cNMP_binding"/>
    <property type="match status" value="1"/>
</dbReference>
<dbReference type="CDD" id="cd00038">
    <property type="entry name" value="CAP_ED"/>
    <property type="match status" value="1"/>
</dbReference>
<keyword evidence="2" id="KW-0560">Oxidoreductase</keyword>
<dbReference type="Pfam" id="PF07992">
    <property type="entry name" value="Pyr_redox_2"/>
    <property type="match status" value="1"/>
</dbReference>
<evidence type="ECO:0000256" key="2">
    <source>
        <dbReference type="ARBA" id="ARBA00023002"/>
    </source>
</evidence>
<evidence type="ECO:0000259" key="3">
    <source>
        <dbReference type="PROSITE" id="PS50042"/>
    </source>
</evidence>
<protein>
    <submittedName>
        <fullName evidence="4">FAD-dependent oxidoreductase</fullName>
    </submittedName>
</protein>
<dbReference type="PRINTS" id="PR00368">
    <property type="entry name" value="FADPNR"/>
</dbReference>
<evidence type="ECO:0000313" key="4">
    <source>
        <dbReference type="EMBL" id="MCK9685584.1"/>
    </source>
</evidence>
<dbReference type="PRINTS" id="PR00469">
    <property type="entry name" value="PNDRDTASEII"/>
</dbReference>
<keyword evidence="1" id="KW-0285">Flavoprotein</keyword>
<dbReference type="SUPFAM" id="SSF51905">
    <property type="entry name" value="FAD/NAD(P)-binding domain"/>
    <property type="match status" value="1"/>
</dbReference>
<organism evidence="4 5">
    <name type="scientific">Scleromatobacter humisilvae</name>
    <dbReference type="NCBI Taxonomy" id="2897159"/>
    <lineage>
        <taxon>Bacteria</taxon>
        <taxon>Pseudomonadati</taxon>
        <taxon>Pseudomonadota</taxon>
        <taxon>Betaproteobacteria</taxon>
        <taxon>Burkholderiales</taxon>
        <taxon>Sphaerotilaceae</taxon>
        <taxon>Scleromatobacter</taxon>
    </lineage>
</organism>
<dbReference type="AlphaFoldDB" id="A0A9X1YFJ7"/>
<reference evidence="4" key="1">
    <citation type="submission" date="2021-11" db="EMBL/GenBank/DDBJ databases">
        <title>BS-T2-15 a new species belonging to the Comamonadaceae family isolated from the soil of a French oak forest.</title>
        <authorList>
            <person name="Mieszkin S."/>
            <person name="Alain K."/>
        </authorList>
    </citation>
    <scope>NUCLEOTIDE SEQUENCE</scope>
    <source>
        <strain evidence="4">BS-T2-15</strain>
    </source>
</reference>
<dbReference type="InterPro" id="IPR036188">
    <property type="entry name" value="FAD/NAD-bd_sf"/>
</dbReference>
<keyword evidence="5" id="KW-1185">Reference proteome</keyword>
<dbReference type="InterPro" id="IPR023753">
    <property type="entry name" value="FAD/NAD-binding_dom"/>
</dbReference>
<feature type="domain" description="Cyclic nucleotide-binding" evidence="3">
    <location>
        <begin position="1"/>
        <end position="121"/>
    </location>
</feature>
<dbReference type="PROSITE" id="PS50042">
    <property type="entry name" value="CNMP_BINDING_3"/>
    <property type="match status" value="1"/>
</dbReference>
<dbReference type="SUPFAM" id="SSF51206">
    <property type="entry name" value="cAMP-binding domain-like"/>
    <property type="match status" value="1"/>
</dbReference>
<name>A0A9X1YFJ7_9BURK</name>
<dbReference type="RefSeq" id="WP_275681939.1">
    <property type="nucleotide sequence ID" value="NZ_JAJLJH010000001.1"/>
</dbReference>
<evidence type="ECO:0000313" key="5">
    <source>
        <dbReference type="Proteomes" id="UP001139353"/>
    </source>
</evidence>
<dbReference type="Gene3D" id="3.50.50.60">
    <property type="entry name" value="FAD/NAD(P)-binding domain"/>
    <property type="match status" value="2"/>
</dbReference>
<sequence>MFPVLSGADVERVRRFGEPHRGEDGSFLIRAGMKSRGLFLLTKGHVSVTQRDGLGRSVPYHEYDPGEFLAEAGTLFGGSALVDAQCVGPVEGILVVPDQLRALIIAEADLGERIMRALILRRVSLIQAGASGATIIGAAGSASVLRLQNFLQRNGQPHHVVTASEDPVAAQLLVQYGAAAAEAVAVTPNGTVLLDPSETQLATALGMIDDRVCDGIFDVLIVGAGPAGLSTAVYAASEGLHVAVLDCRAFGGQAGASARIENYLGFPTGISGQALAGRAFIQAQKFGAKVIIPAEVVRLDCSKAESEGLFAIHLADGRRLRSRSLVCASGARYRRPALGRIEEFEGHGVWYWASGLEAKMCAGCEVVLVGGGNSAGQAAVFLSAHAAKVHMMIRGPGLAASMSRYLIDRIEAAPNIQLWTHTELVELEGQLPSGLSRVKWRQGGRDGEVHERELRNVFLFVGADPETRWLEGCGVAVDKHGFVLTGTDAVTGPDGKVVAGRVPNPFETSVRGAFAVGDVRAGSVKRVGGAIGDGAAAVALIHQHLASLDTKVAA</sequence>
<dbReference type="Proteomes" id="UP001139353">
    <property type="component" value="Unassembled WGS sequence"/>
</dbReference>
<dbReference type="InterPro" id="IPR000595">
    <property type="entry name" value="cNMP-bd_dom"/>
</dbReference>
<gene>
    <name evidence="4" type="ORF">LPC04_07675</name>
</gene>
<proteinExistence type="predicted"/>
<dbReference type="EMBL" id="JAJLJH010000001">
    <property type="protein sequence ID" value="MCK9685584.1"/>
    <property type="molecule type" value="Genomic_DNA"/>
</dbReference>
<accession>A0A9X1YFJ7</accession>